<feature type="transmembrane region" description="Helical" evidence="11">
    <location>
        <begin position="122"/>
        <end position="141"/>
    </location>
</feature>
<dbReference type="Proteomes" id="UP000237000">
    <property type="component" value="Unassembled WGS sequence"/>
</dbReference>
<dbReference type="GO" id="GO:0006865">
    <property type="term" value="P:amino acid transport"/>
    <property type="evidence" value="ECO:0007669"/>
    <property type="project" value="UniProtKB-KW"/>
</dbReference>
<dbReference type="STRING" id="63057.A0A2P5AQ57"/>
<accession>A0A2P5AQ57</accession>
<keyword evidence="7 11" id="KW-1133">Transmembrane helix</keyword>
<keyword evidence="4 11" id="KW-0812">Transmembrane</keyword>
<reference evidence="14" key="1">
    <citation type="submission" date="2016-06" db="EMBL/GenBank/DDBJ databases">
        <title>Parallel loss of symbiosis genes in relatives of nitrogen-fixing non-legume Parasponia.</title>
        <authorList>
            <person name="Van Velzen R."/>
            <person name="Holmer R."/>
            <person name="Bu F."/>
            <person name="Rutten L."/>
            <person name="Van Zeijl A."/>
            <person name="Liu W."/>
            <person name="Santuari L."/>
            <person name="Cao Q."/>
            <person name="Sharma T."/>
            <person name="Shen D."/>
            <person name="Roswanjaya Y."/>
            <person name="Wardhani T."/>
            <person name="Kalhor M.S."/>
            <person name="Jansen J."/>
            <person name="Van den Hoogen J."/>
            <person name="Gungor B."/>
            <person name="Hartog M."/>
            <person name="Hontelez J."/>
            <person name="Verver J."/>
            <person name="Yang W.-C."/>
            <person name="Schijlen E."/>
            <person name="Repin R."/>
            <person name="Schilthuizen M."/>
            <person name="Schranz E."/>
            <person name="Heidstra R."/>
            <person name="Miyata K."/>
            <person name="Fedorova E."/>
            <person name="Kohlen W."/>
            <person name="Bisseling T."/>
            <person name="Smit S."/>
            <person name="Geurts R."/>
        </authorList>
    </citation>
    <scope>NUCLEOTIDE SEQUENCE [LARGE SCALE GENOMIC DNA]</scope>
    <source>
        <strain evidence="14">cv. RG33-2</strain>
    </source>
</reference>
<feature type="transmembrane region" description="Helical" evidence="11">
    <location>
        <begin position="405"/>
        <end position="425"/>
    </location>
</feature>
<keyword evidence="8 11" id="KW-0472">Membrane</keyword>
<name>A0A2P5AQ57_TREOI</name>
<dbReference type="Pfam" id="PF01490">
    <property type="entry name" value="Aa_trans"/>
    <property type="match status" value="1"/>
</dbReference>
<feature type="transmembrane region" description="Helical" evidence="11">
    <location>
        <begin position="232"/>
        <end position="253"/>
    </location>
</feature>
<evidence type="ECO:0000256" key="10">
    <source>
        <dbReference type="ARBA" id="ARBA00045588"/>
    </source>
</evidence>
<dbReference type="GO" id="GO:0015293">
    <property type="term" value="F:symporter activity"/>
    <property type="evidence" value="ECO:0007669"/>
    <property type="project" value="UniProtKB-KW"/>
</dbReference>
<dbReference type="InParanoid" id="A0A2P5AQ57"/>
<dbReference type="AlphaFoldDB" id="A0A2P5AQ57"/>
<feature type="transmembrane region" description="Helical" evidence="11">
    <location>
        <begin position="308"/>
        <end position="324"/>
    </location>
</feature>
<evidence type="ECO:0000256" key="7">
    <source>
        <dbReference type="ARBA" id="ARBA00022989"/>
    </source>
</evidence>
<dbReference type="FunCoup" id="A0A2P5AQ57">
    <property type="interactions" value="181"/>
</dbReference>
<gene>
    <name evidence="13" type="ORF">TorRG33x02_344360</name>
</gene>
<evidence type="ECO:0000256" key="3">
    <source>
        <dbReference type="ARBA" id="ARBA00022448"/>
    </source>
</evidence>
<evidence type="ECO:0000256" key="5">
    <source>
        <dbReference type="ARBA" id="ARBA00022847"/>
    </source>
</evidence>
<keyword evidence="5" id="KW-0769">Symport</keyword>
<evidence type="ECO:0000256" key="11">
    <source>
        <dbReference type="SAM" id="Phobius"/>
    </source>
</evidence>
<dbReference type="PANTHER" id="PTHR48017">
    <property type="entry name" value="OS05G0424000 PROTEIN-RELATED"/>
    <property type="match status" value="1"/>
</dbReference>
<dbReference type="InterPro" id="IPR013057">
    <property type="entry name" value="AA_transpt_TM"/>
</dbReference>
<dbReference type="EMBL" id="JXTC01000744">
    <property type="protein sequence ID" value="PON38698.1"/>
    <property type="molecule type" value="Genomic_DNA"/>
</dbReference>
<feature type="transmembrane region" description="Helical" evidence="11">
    <location>
        <begin position="189"/>
        <end position="212"/>
    </location>
</feature>
<keyword evidence="3" id="KW-0813">Transport</keyword>
<feature type="transmembrane region" description="Helical" evidence="11">
    <location>
        <begin position="371"/>
        <end position="393"/>
    </location>
</feature>
<feature type="transmembrane region" description="Helical" evidence="11">
    <location>
        <begin position="345"/>
        <end position="365"/>
    </location>
</feature>
<comment type="subcellular location">
    <subcellularLocation>
        <location evidence="1">Endomembrane system</location>
        <topology evidence="1">Multi-pass membrane protein</topology>
    </subcellularLocation>
</comment>
<evidence type="ECO:0000256" key="2">
    <source>
        <dbReference type="ARBA" id="ARBA00005590"/>
    </source>
</evidence>
<organism evidence="13 14">
    <name type="scientific">Trema orientale</name>
    <name type="common">Charcoal tree</name>
    <name type="synonym">Celtis orientalis</name>
    <dbReference type="NCBI Taxonomy" id="63057"/>
    <lineage>
        <taxon>Eukaryota</taxon>
        <taxon>Viridiplantae</taxon>
        <taxon>Streptophyta</taxon>
        <taxon>Embryophyta</taxon>
        <taxon>Tracheophyta</taxon>
        <taxon>Spermatophyta</taxon>
        <taxon>Magnoliopsida</taxon>
        <taxon>eudicotyledons</taxon>
        <taxon>Gunneridae</taxon>
        <taxon>Pentapetalae</taxon>
        <taxon>rosids</taxon>
        <taxon>fabids</taxon>
        <taxon>Rosales</taxon>
        <taxon>Cannabaceae</taxon>
        <taxon>Trema</taxon>
    </lineage>
</organism>
<dbReference type="GO" id="GO:0009734">
    <property type="term" value="P:auxin-activated signaling pathway"/>
    <property type="evidence" value="ECO:0007669"/>
    <property type="project" value="UniProtKB-KW"/>
</dbReference>
<evidence type="ECO:0000256" key="6">
    <source>
        <dbReference type="ARBA" id="ARBA00022970"/>
    </source>
</evidence>
<feature type="transmembrane region" description="Helical" evidence="11">
    <location>
        <begin position="265"/>
        <end position="288"/>
    </location>
</feature>
<evidence type="ECO:0000256" key="1">
    <source>
        <dbReference type="ARBA" id="ARBA00004127"/>
    </source>
</evidence>
<comment type="caution">
    <text evidence="13">The sequence shown here is derived from an EMBL/GenBank/DDBJ whole genome shotgun (WGS) entry which is preliminary data.</text>
</comment>
<keyword evidence="6" id="KW-0029">Amino-acid transport</keyword>
<feature type="domain" description="Amino acid transporter transmembrane" evidence="12">
    <location>
        <begin position="54"/>
        <end position="427"/>
    </location>
</feature>
<sequence length="437" mass="47360">MEVLKSAADHEVSMTLPLMCDDQKQEQYGYGSGGKHDSNYSHRPKTSNTSFVKTVFNGAGLLSIPYALSSGGWLSLILLLVIALAAFYSGLLIKRCMDLDSSNIKTYPDIGHCAFGRKGRTLVSIFMYIEQYLVPTGFLILGGDNLNNLFPGIKLEIMSGLITISGVQLSILIVALVILPTVWFDNLSILSYVSASGVIASGIIFGSIMWAGAFDGIGFHIEEGVVLNWKGIPTAVSLYAFCYSAHPVFPTLYTSMKNKNQFSNVLVLCFIICTSTYALMAVVGYLMFGSKVQSQITLNLPTMKLSSKVATYTTLITPIAKYAINIRPIVDEVQSSLPNNLNTKFSGMIIGTIILISNVMIALTIPFFASLMALVGAFVSVTGSITLPCLCYLKISGTYKRFGWELAILVTIMVMGFVVAISGSYTSLLEIIGNLQL</sequence>
<evidence type="ECO:0000256" key="8">
    <source>
        <dbReference type="ARBA" id="ARBA00023136"/>
    </source>
</evidence>
<evidence type="ECO:0000259" key="12">
    <source>
        <dbReference type="Pfam" id="PF01490"/>
    </source>
</evidence>
<keyword evidence="9" id="KW-0927">Auxin signaling pathway</keyword>
<proteinExistence type="inferred from homology"/>
<evidence type="ECO:0000256" key="4">
    <source>
        <dbReference type="ARBA" id="ARBA00022692"/>
    </source>
</evidence>
<protein>
    <submittedName>
        <fullName evidence="13">Amino acid transporter, transmembrane domain containing protein</fullName>
    </submittedName>
</protein>
<comment type="similarity">
    <text evidence="2">Belongs to the amino acid/polyamine transporter 2 family. Amino acid/auxin permease (AAAP) (TC 2.A.18.1) subfamily.</text>
</comment>
<dbReference type="GO" id="GO:0012505">
    <property type="term" value="C:endomembrane system"/>
    <property type="evidence" value="ECO:0007669"/>
    <property type="project" value="UniProtKB-SubCell"/>
</dbReference>
<evidence type="ECO:0000313" key="13">
    <source>
        <dbReference type="EMBL" id="PON38698.1"/>
    </source>
</evidence>
<feature type="transmembrane region" description="Helical" evidence="11">
    <location>
        <begin position="74"/>
        <end position="93"/>
    </location>
</feature>
<comment type="function">
    <text evidence="10">Carrier protein involved in proton-driven auxin influx. Mediates the formation of auxin gradient from developing leaves (site of auxin biosynthesis) to tips by contributing to the loading of auxin in vascular tissues and facilitating acropetal (base to tip) auxin transport within inner tissues of the root apex, and basipetal (tip to base) auxin transport within outer tissues of the root apex. May be involved in lateral roots and nodules formation.</text>
</comment>
<dbReference type="OrthoDB" id="40134at2759"/>
<feature type="transmembrane region" description="Helical" evidence="11">
    <location>
        <begin position="161"/>
        <end position="182"/>
    </location>
</feature>
<evidence type="ECO:0000256" key="9">
    <source>
        <dbReference type="ARBA" id="ARBA00023294"/>
    </source>
</evidence>
<keyword evidence="14" id="KW-1185">Reference proteome</keyword>
<evidence type="ECO:0000313" key="14">
    <source>
        <dbReference type="Proteomes" id="UP000237000"/>
    </source>
</evidence>